<dbReference type="InterPro" id="IPR016140">
    <property type="entry name" value="Bifunc_inhib/LTP/seed_store"/>
</dbReference>
<proteinExistence type="predicted"/>
<dbReference type="EMBL" id="QPKB01000003">
    <property type="protein sequence ID" value="RWR80476.1"/>
    <property type="molecule type" value="Genomic_DNA"/>
</dbReference>
<dbReference type="OrthoDB" id="1890443at2759"/>
<evidence type="ECO:0000313" key="4">
    <source>
        <dbReference type="Proteomes" id="UP000283530"/>
    </source>
</evidence>
<accession>A0A443NPN7</accession>
<feature type="signal peptide" evidence="1">
    <location>
        <begin position="1"/>
        <end position="27"/>
    </location>
</feature>
<dbReference type="PANTHER" id="PTHR33076">
    <property type="entry name" value="NON-SPECIFIC LIPID-TRANSFER PROTEIN 2-RELATED"/>
    <property type="match status" value="1"/>
</dbReference>
<name>A0A443NPN7_9MAGN</name>
<dbReference type="InterPro" id="IPR000528">
    <property type="entry name" value="Plant_nsLTP"/>
</dbReference>
<feature type="chain" id="PRO_5019438127" evidence="1">
    <location>
        <begin position="28"/>
        <end position="114"/>
    </location>
</feature>
<dbReference type="Gene3D" id="1.10.110.10">
    <property type="entry name" value="Plant lipid-transfer and hydrophobic proteins"/>
    <property type="match status" value="1"/>
</dbReference>
<evidence type="ECO:0000259" key="2">
    <source>
        <dbReference type="Pfam" id="PF00234"/>
    </source>
</evidence>
<dbReference type="AlphaFoldDB" id="A0A443NPN7"/>
<dbReference type="Pfam" id="PF00234">
    <property type="entry name" value="Tryp_alpha_amyl"/>
    <property type="match status" value="1"/>
</dbReference>
<reference evidence="3 4" key="1">
    <citation type="journal article" date="2019" name="Nat. Plants">
        <title>Stout camphor tree genome fills gaps in understanding of flowering plant genome evolution.</title>
        <authorList>
            <person name="Chaw S.M."/>
            <person name="Liu Y.C."/>
            <person name="Wu Y.W."/>
            <person name="Wang H.Y."/>
            <person name="Lin C.I."/>
            <person name="Wu C.S."/>
            <person name="Ke H.M."/>
            <person name="Chang L.Y."/>
            <person name="Hsu C.Y."/>
            <person name="Yang H.T."/>
            <person name="Sudianto E."/>
            <person name="Hsu M.H."/>
            <person name="Wu K.P."/>
            <person name="Wang L.N."/>
            <person name="Leebens-Mack J.H."/>
            <person name="Tsai I.J."/>
        </authorList>
    </citation>
    <scope>NUCLEOTIDE SEQUENCE [LARGE SCALE GENOMIC DNA]</scope>
    <source>
        <strain evidence="4">cv. Chaw 1501</strain>
        <tissue evidence="3">Young leaves</tissue>
    </source>
</reference>
<sequence length="114" mass="12016">MARNVLACFAVVLVTMMMIGGLRSVAAISCGQIAAGLTPCMKYVREGGRTVPTLCCAGLHALVTLATREGELQAACQCMKQLLVTLPGVNWTYVNSIPVKCGISIPCIDVHSFS</sequence>
<dbReference type="InterPro" id="IPR036312">
    <property type="entry name" value="Bifun_inhib/LTP/seed_sf"/>
</dbReference>
<evidence type="ECO:0000256" key="1">
    <source>
        <dbReference type="SAM" id="SignalP"/>
    </source>
</evidence>
<keyword evidence="1" id="KW-0732">Signal</keyword>
<dbReference type="GO" id="GO:0006869">
    <property type="term" value="P:lipid transport"/>
    <property type="evidence" value="ECO:0007669"/>
    <property type="project" value="InterPro"/>
</dbReference>
<dbReference type="CDD" id="cd01960">
    <property type="entry name" value="nsLTP1"/>
    <property type="match status" value="1"/>
</dbReference>
<keyword evidence="4" id="KW-1185">Reference proteome</keyword>
<gene>
    <name evidence="3" type="ORF">CKAN_00911800</name>
</gene>
<organism evidence="3 4">
    <name type="scientific">Cinnamomum micranthum f. kanehirae</name>
    <dbReference type="NCBI Taxonomy" id="337451"/>
    <lineage>
        <taxon>Eukaryota</taxon>
        <taxon>Viridiplantae</taxon>
        <taxon>Streptophyta</taxon>
        <taxon>Embryophyta</taxon>
        <taxon>Tracheophyta</taxon>
        <taxon>Spermatophyta</taxon>
        <taxon>Magnoliopsida</taxon>
        <taxon>Magnoliidae</taxon>
        <taxon>Laurales</taxon>
        <taxon>Lauraceae</taxon>
        <taxon>Cinnamomum</taxon>
    </lineage>
</organism>
<dbReference type="Proteomes" id="UP000283530">
    <property type="component" value="Unassembled WGS sequence"/>
</dbReference>
<protein>
    <submittedName>
        <fullName evidence="3">Lipid transfer protein</fullName>
    </submittedName>
</protein>
<dbReference type="GO" id="GO:0008289">
    <property type="term" value="F:lipid binding"/>
    <property type="evidence" value="ECO:0007669"/>
    <property type="project" value="InterPro"/>
</dbReference>
<feature type="domain" description="Bifunctional inhibitor/plant lipid transfer protein/seed storage helical" evidence="2">
    <location>
        <begin position="30"/>
        <end position="106"/>
    </location>
</feature>
<dbReference type="SUPFAM" id="SSF47699">
    <property type="entry name" value="Bifunctional inhibitor/lipid-transfer protein/seed storage 2S albumin"/>
    <property type="match status" value="1"/>
</dbReference>
<dbReference type="PRINTS" id="PR00382">
    <property type="entry name" value="LIPIDTRNSFER"/>
</dbReference>
<comment type="caution">
    <text evidence="3">The sequence shown here is derived from an EMBL/GenBank/DDBJ whole genome shotgun (WGS) entry which is preliminary data.</text>
</comment>
<evidence type="ECO:0000313" key="3">
    <source>
        <dbReference type="EMBL" id="RWR80476.1"/>
    </source>
</evidence>